<proteinExistence type="predicted"/>
<gene>
    <name evidence="2" type="ORF">FHX44_114645</name>
</gene>
<dbReference type="InterPro" id="IPR036291">
    <property type="entry name" value="NAD(P)-bd_dom_sf"/>
</dbReference>
<comment type="caution">
    <text evidence="2">The sequence shown here is derived from an EMBL/GenBank/DDBJ whole genome shotgun (WGS) entry which is preliminary data.</text>
</comment>
<dbReference type="Proteomes" id="UP000321261">
    <property type="component" value="Unassembled WGS sequence"/>
</dbReference>
<dbReference type="RefSeq" id="WP_147257682.1">
    <property type="nucleotide sequence ID" value="NZ_VIWU01000001.1"/>
</dbReference>
<protein>
    <submittedName>
        <fullName evidence="2">Uncharacterized protein YbjT (DUF2867 family)</fullName>
    </submittedName>
</protein>
<evidence type="ECO:0000313" key="2">
    <source>
        <dbReference type="EMBL" id="TWF78722.1"/>
    </source>
</evidence>
<dbReference type="Gene3D" id="3.90.25.10">
    <property type="entry name" value="UDP-galactose 4-epimerase, domain 1"/>
    <property type="match status" value="1"/>
</dbReference>
<dbReference type="SUPFAM" id="SSF51735">
    <property type="entry name" value="NAD(P)-binding Rossmann-fold domains"/>
    <property type="match status" value="1"/>
</dbReference>
<organism evidence="2 3">
    <name type="scientific">Pseudonocardia hierapolitana</name>
    <dbReference type="NCBI Taxonomy" id="1128676"/>
    <lineage>
        <taxon>Bacteria</taxon>
        <taxon>Bacillati</taxon>
        <taxon>Actinomycetota</taxon>
        <taxon>Actinomycetes</taxon>
        <taxon>Pseudonocardiales</taxon>
        <taxon>Pseudonocardiaceae</taxon>
        <taxon>Pseudonocardia</taxon>
    </lineage>
</organism>
<dbReference type="InterPro" id="IPR016040">
    <property type="entry name" value="NAD(P)-bd_dom"/>
</dbReference>
<dbReference type="AlphaFoldDB" id="A0A561SV52"/>
<keyword evidence="3" id="KW-1185">Reference proteome</keyword>
<name>A0A561SV52_9PSEU</name>
<feature type="domain" description="NAD(P)-binding" evidence="1">
    <location>
        <begin position="6"/>
        <end position="191"/>
    </location>
</feature>
<evidence type="ECO:0000259" key="1">
    <source>
        <dbReference type="Pfam" id="PF13460"/>
    </source>
</evidence>
<accession>A0A561SV52</accession>
<dbReference type="OrthoDB" id="4457504at2"/>
<sequence length="294" mass="30584">MITVMGATGNVGRKIVHRLLEAGEPVRAVGRNPQALAELAAAGAEPRAGDAADAAFLTAAFRGADAVHTMLPYSQTAPDFRAEQARLGEAIVTAIRNSGVRKVVAQSSLGAELPAGTGFIAASLHSQEQRLRALEGVDVLFLRPTLFFESIVAAAGMVEATGVNADVVDPDVPLPMVAARDVAEAAAAALRSRDWTHGDVRELLGPRDLTYSEATRILGAAMGRPDLPYVQLPGGEMAAALAQAGFTPDAAALHVEMGNAMSAGTIIAHEGRTTQTTTPTRFEDVVSELLEEAS</sequence>
<reference evidence="2 3" key="1">
    <citation type="submission" date="2019-06" db="EMBL/GenBank/DDBJ databases">
        <title>Sequencing the genomes of 1000 actinobacteria strains.</title>
        <authorList>
            <person name="Klenk H.-P."/>
        </authorList>
    </citation>
    <scope>NUCLEOTIDE SEQUENCE [LARGE SCALE GENOMIC DNA]</scope>
    <source>
        <strain evidence="2 3">DSM 45671</strain>
    </source>
</reference>
<dbReference type="Gene3D" id="3.40.50.720">
    <property type="entry name" value="NAD(P)-binding Rossmann-like Domain"/>
    <property type="match status" value="1"/>
</dbReference>
<dbReference type="PANTHER" id="PTHR43162:SF1">
    <property type="entry name" value="PRESTALK A DIFFERENTIATION PROTEIN A"/>
    <property type="match status" value="1"/>
</dbReference>
<dbReference type="InterPro" id="IPR051604">
    <property type="entry name" value="Ergot_Alk_Oxidoreductase"/>
</dbReference>
<dbReference type="PANTHER" id="PTHR43162">
    <property type="match status" value="1"/>
</dbReference>
<dbReference type="Pfam" id="PF13460">
    <property type="entry name" value="NAD_binding_10"/>
    <property type="match status" value="1"/>
</dbReference>
<dbReference type="EMBL" id="VIWU01000001">
    <property type="protein sequence ID" value="TWF78722.1"/>
    <property type="molecule type" value="Genomic_DNA"/>
</dbReference>
<evidence type="ECO:0000313" key="3">
    <source>
        <dbReference type="Proteomes" id="UP000321261"/>
    </source>
</evidence>